<evidence type="ECO:0000259" key="6">
    <source>
        <dbReference type="Pfam" id="PF01266"/>
    </source>
</evidence>
<accession>A0A0D1ZI08</accession>
<dbReference type="Proteomes" id="UP000054302">
    <property type="component" value="Unassembled WGS sequence"/>
</dbReference>
<evidence type="ECO:0008006" key="10">
    <source>
        <dbReference type="Google" id="ProtNLM"/>
    </source>
</evidence>
<evidence type="ECO:0000256" key="1">
    <source>
        <dbReference type="ARBA" id="ARBA00001974"/>
    </source>
</evidence>
<feature type="domain" description="D-isomer specific 2-hydroxyacid dehydrogenase NAD-binding" evidence="7">
    <location>
        <begin position="130"/>
        <end position="309"/>
    </location>
</feature>
<gene>
    <name evidence="8" type="ORF">PV10_02046</name>
</gene>
<dbReference type="InterPro" id="IPR006076">
    <property type="entry name" value="FAD-dep_OxRdtase"/>
</dbReference>
<comment type="similarity">
    <text evidence="2">Belongs to the DAMOX/DASOX family.</text>
</comment>
<dbReference type="CDD" id="cd12168">
    <property type="entry name" value="Mand_dh_like"/>
    <property type="match status" value="1"/>
</dbReference>
<feature type="domain" description="FAD dependent oxidoreductase" evidence="6">
    <location>
        <begin position="316"/>
        <end position="650"/>
    </location>
</feature>
<dbReference type="GO" id="GO:0003884">
    <property type="term" value="F:D-amino-acid oxidase activity"/>
    <property type="evidence" value="ECO:0007669"/>
    <property type="project" value="InterPro"/>
</dbReference>
<evidence type="ECO:0000313" key="9">
    <source>
        <dbReference type="Proteomes" id="UP000054302"/>
    </source>
</evidence>
<evidence type="ECO:0000313" key="8">
    <source>
        <dbReference type="EMBL" id="KIV94262.1"/>
    </source>
</evidence>
<evidence type="ECO:0000256" key="2">
    <source>
        <dbReference type="ARBA" id="ARBA00006730"/>
    </source>
</evidence>
<dbReference type="PANTHER" id="PTHR11530:SF16">
    <property type="entry name" value="D-AMINO ACID OXIDASE (AFU_ORTHOLOGUE AFUA_5G11290)"/>
    <property type="match status" value="1"/>
</dbReference>
<evidence type="ECO:0000259" key="7">
    <source>
        <dbReference type="Pfam" id="PF02826"/>
    </source>
</evidence>
<reference evidence="8 9" key="1">
    <citation type="submission" date="2015-01" db="EMBL/GenBank/DDBJ databases">
        <title>The Genome Sequence of Exophiala mesophila CBS40295.</title>
        <authorList>
            <consortium name="The Broad Institute Genomics Platform"/>
            <person name="Cuomo C."/>
            <person name="de Hoog S."/>
            <person name="Gorbushina A."/>
            <person name="Stielow B."/>
            <person name="Teixiera M."/>
            <person name="Abouelleil A."/>
            <person name="Chapman S.B."/>
            <person name="Priest M."/>
            <person name="Young S.K."/>
            <person name="Wortman J."/>
            <person name="Nusbaum C."/>
            <person name="Birren B."/>
        </authorList>
    </citation>
    <scope>NUCLEOTIDE SEQUENCE [LARGE SCALE GENOMIC DNA]</scope>
    <source>
        <strain evidence="8 9">CBS 40295</strain>
    </source>
</reference>
<dbReference type="GO" id="GO:0005737">
    <property type="term" value="C:cytoplasm"/>
    <property type="evidence" value="ECO:0007669"/>
    <property type="project" value="TreeGrafter"/>
</dbReference>
<dbReference type="Pfam" id="PF01266">
    <property type="entry name" value="DAO"/>
    <property type="match status" value="1"/>
</dbReference>
<evidence type="ECO:0000256" key="5">
    <source>
        <dbReference type="ARBA" id="ARBA00023002"/>
    </source>
</evidence>
<keyword evidence="4" id="KW-0274">FAD</keyword>
<dbReference type="Pfam" id="PF02826">
    <property type="entry name" value="2-Hacid_dh_C"/>
    <property type="match status" value="1"/>
</dbReference>
<dbReference type="SUPFAM" id="SSF51971">
    <property type="entry name" value="Nucleotide-binding domain"/>
    <property type="match status" value="1"/>
</dbReference>
<keyword evidence="5" id="KW-0560">Oxidoreductase</keyword>
<proteinExistence type="inferred from homology"/>
<dbReference type="GO" id="GO:0071949">
    <property type="term" value="F:FAD binding"/>
    <property type="evidence" value="ECO:0007669"/>
    <property type="project" value="InterPro"/>
</dbReference>
<protein>
    <recommendedName>
        <fullName evidence="10">D-isomer specific 2-hydroxyacid dehydrogenase NAD-binding domain-containing protein</fullName>
    </recommendedName>
</protein>
<dbReference type="InterPro" id="IPR006181">
    <property type="entry name" value="D-amino_acid_oxidase_CS"/>
</dbReference>
<evidence type="ECO:0000256" key="3">
    <source>
        <dbReference type="ARBA" id="ARBA00022630"/>
    </source>
</evidence>
<organism evidence="8 9">
    <name type="scientific">Exophiala mesophila</name>
    <name type="common">Black yeast-like fungus</name>
    <dbReference type="NCBI Taxonomy" id="212818"/>
    <lineage>
        <taxon>Eukaryota</taxon>
        <taxon>Fungi</taxon>
        <taxon>Dikarya</taxon>
        <taxon>Ascomycota</taxon>
        <taxon>Pezizomycotina</taxon>
        <taxon>Eurotiomycetes</taxon>
        <taxon>Chaetothyriomycetidae</taxon>
        <taxon>Chaetothyriales</taxon>
        <taxon>Herpotrichiellaceae</taxon>
        <taxon>Exophiala</taxon>
    </lineage>
</organism>
<dbReference type="SUPFAM" id="SSF52283">
    <property type="entry name" value="Formate/glycerate dehydrogenase catalytic domain-like"/>
    <property type="match status" value="1"/>
</dbReference>
<dbReference type="InterPro" id="IPR036291">
    <property type="entry name" value="NAD(P)-bd_dom_sf"/>
</dbReference>
<dbReference type="SUPFAM" id="SSF54373">
    <property type="entry name" value="FAD-linked reductases, C-terminal domain"/>
    <property type="match status" value="1"/>
</dbReference>
<dbReference type="Gene3D" id="3.30.9.10">
    <property type="entry name" value="D-Amino Acid Oxidase, subunit A, domain 2"/>
    <property type="match status" value="1"/>
</dbReference>
<comment type="cofactor">
    <cofactor evidence="1">
        <name>FAD</name>
        <dbReference type="ChEBI" id="CHEBI:57692"/>
    </cofactor>
</comment>
<dbReference type="InterPro" id="IPR006140">
    <property type="entry name" value="D-isomer_DH_NAD-bd"/>
</dbReference>
<keyword evidence="3" id="KW-0285">Flavoprotein</keyword>
<dbReference type="EMBL" id="KN847521">
    <property type="protein sequence ID" value="KIV94262.1"/>
    <property type="molecule type" value="Genomic_DNA"/>
</dbReference>
<evidence type="ECO:0000256" key="4">
    <source>
        <dbReference type="ARBA" id="ARBA00022827"/>
    </source>
</evidence>
<dbReference type="STRING" id="212818.A0A0D1ZI08"/>
<dbReference type="GO" id="GO:0051287">
    <property type="term" value="F:NAD binding"/>
    <property type="evidence" value="ECO:0007669"/>
    <property type="project" value="InterPro"/>
</dbReference>
<dbReference type="SUPFAM" id="SSF51735">
    <property type="entry name" value="NAD(P)-binding Rossmann-fold domains"/>
    <property type="match status" value="1"/>
</dbReference>
<dbReference type="VEuPathDB" id="FungiDB:PV10_02046"/>
<keyword evidence="9" id="KW-1185">Reference proteome</keyword>
<dbReference type="InterPro" id="IPR023209">
    <property type="entry name" value="DAO"/>
</dbReference>
<dbReference type="RefSeq" id="XP_016225836.1">
    <property type="nucleotide sequence ID" value="XM_016366318.1"/>
</dbReference>
<dbReference type="AlphaFoldDB" id="A0A0D1ZI08"/>
<name>A0A0D1ZI08_EXOME</name>
<dbReference type="OrthoDB" id="2015447at2759"/>
<dbReference type="PROSITE" id="PS00677">
    <property type="entry name" value="DAO"/>
    <property type="match status" value="1"/>
</dbReference>
<dbReference type="Gene3D" id="3.40.50.720">
    <property type="entry name" value="NAD(P)-binding Rossmann-like Domain"/>
    <property type="match status" value="3"/>
</dbReference>
<dbReference type="HOGENOM" id="CLU_386450_0_0_1"/>
<dbReference type="PANTHER" id="PTHR11530">
    <property type="entry name" value="D-AMINO ACID OXIDASE"/>
    <property type="match status" value="1"/>
</dbReference>
<dbReference type="GeneID" id="27319891"/>
<sequence>MVPKADILMIDSTVQVIDVERRAALAEKFNLIYYDCENTTEFIQRLQPGGPYSKIVAILRNGWLKAGPLAQQTPFASEIVPHYPPSLKLICCSGHGHDAADVDAIKARGIWYCNTPDTCTEAVANTSLSLVLECFRFFTYAQWCARNDWLSSRDLGLKAVDPCGKALGIVGMGDIGLAIAQKCESALGMKIHYHGRRRKLDAERLLKYGASYHENLDEMISMVDCVVIAAPYSKDTHHLLSRERLSLAKKEGLRVVNIARGKMIDEDALIEALEDGRVVGAGLDVHANEPGINPKLRDNWRVTLLPHIGVCSPSFLVIGAGVIGLTTALELRARHPEARINIAAKYLPGDSAPEYTSAWGGANWFPASNDNGRQEDWDAITYKKFRQLSSTCPASGILPMNIRFHYDRPIDEVGIKTPATGKLWFEDLVGGLTKIQGDALPEGTAFGFEMASFVIDVQKYLPWLQAEAERQGIKIYRKIFHTIQEALSFDSQAVVFNCTGIGSMTLGGVQDNTMFSARGQILLVEAPKEPIQKMYFRAPHRDADATHIFPRGTTGGVILGGCRQKDNWNGEAELAFAEVIKARCCALVPQLGRPEDLRVVKHGVGLRPGRKGGARIEAERFDNRLVIHNYGAGGTGFQASWGMAQYAVDLVPPRAHL</sequence>
<dbReference type="GO" id="GO:0019478">
    <property type="term" value="P:D-amino acid catabolic process"/>
    <property type="evidence" value="ECO:0007669"/>
    <property type="project" value="TreeGrafter"/>
</dbReference>
<dbReference type="GO" id="GO:0016616">
    <property type="term" value="F:oxidoreductase activity, acting on the CH-OH group of donors, NAD or NADP as acceptor"/>
    <property type="evidence" value="ECO:0007669"/>
    <property type="project" value="InterPro"/>
</dbReference>